<evidence type="ECO:0000256" key="6">
    <source>
        <dbReference type="ARBA" id="ARBA00022692"/>
    </source>
</evidence>
<dbReference type="CDD" id="cd16922">
    <property type="entry name" value="HATPase_EvgS-ArcB-TorS-like"/>
    <property type="match status" value="1"/>
</dbReference>
<dbReference type="InterPro" id="IPR036097">
    <property type="entry name" value="HisK_dim/P_sf"/>
</dbReference>
<dbReference type="InterPro" id="IPR013767">
    <property type="entry name" value="PAS_fold"/>
</dbReference>
<reference evidence="22" key="1">
    <citation type="submission" date="2021-12" db="EMBL/GenBank/DDBJ databases">
        <authorList>
            <person name="Rodrigo-Torres L."/>
            <person name="Arahal R. D."/>
            <person name="Lucena T."/>
        </authorList>
    </citation>
    <scope>NUCLEOTIDE SEQUENCE</scope>
    <source>
        <strain evidence="22">CECT 8226</strain>
    </source>
</reference>
<keyword evidence="8" id="KW-0378">Hydrolase</keyword>
<dbReference type="SUPFAM" id="SSF47384">
    <property type="entry name" value="Homodimeric domain of signal transducing histidine kinase"/>
    <property type="match status" value="1"/>
</dbReference>
<evidence type="ECO:0000256" key="10">
    <source>
        <dbReference type="ARBA" id="ARBA00022989"/>
    </source>
</evidence>
<proteinExistence type="predicted"/>
<evidence type="ECO:0000256" key="2">
    <source>
        <dbReference type="ARBA" id="ARBA00004651"/>
    </source>
</evidence>
<keyword evidence="6 16" id="KW-0812">Transmembrane</keyword>
<feature type="transmembrane region" description="Helical" evidence="16">
    <location>
        <begin position="12"/>
        <end position="30"/>
    </location>
</feature>
<dbReference type="CDD" id="cd17546">
    <property type="entry name" value="REC_hyHK_CKI1_RcsC-like"/>
    <property type="match status" value="2"/>
</dbReference>
<evidence type="ECO:0000256" key="16">
    <source>
        <dbReference type="SAM" id="Phobius"/>
    </source>
</evidence>
<dbReference type="Proteomes" id="UP000838160">
    <property type="component" value="Unassembled WGS sequence"/>
</dbReference>
<dbReference type="PROSITE" id="PS50109">
    <property type="entry name" value="HIS_KIN"/>
    <property type="match status" value="1"/>
</dbReference>
<comment type="subcellular location">
    <subcellularLocation>
        <location evidence="2">Cell membrane</location>
        <topology evidence="2">Multi-pass membrane protein</topology>
    </subcellularLocation>
</comment>
<protein>
    <recommendedName>
        <fullName evidence="3">histidine kinase</fullName>
        <ecNumber evidence="3">2.7.13.3</ecNumber>
    </recommendedName>
</protein>
<dbReference type="Gene3D" id="3.30.450.20">
    <property type="entry name" value="PAS domain"/>
    <property type="match status" value="1"/>
</dbReference>
<dbReference type="EC" id="2.7.13.3" evidence="3"/>
<dbReference type="SMART" id="SM00091">
    <property type="entry name" value="PAS"/>
    <property type="match status" value="1"/>
</dbReference>
<sequence length="1274" mass="141869">MYKYSNNLWSPFLAILFGGGVMLLLLAIAFNNIKLTEEQVFNLQSQRLSDELRKAGNNSDALSTRLQALFHSSEVVEPDEFRIISQDIFDKFPYISSASYSPLINQKDIDAFEEEQRFWGYYDYNVFEYDATKSKVSATEREQYLPVLFVEPFSPTSSKLLGFDLFSSKELTSAIEQTVSSGEPFAVAYPEEARESMAQFKLLVAIYEGKEVPVSTAKKIDSYNGIVSIDIDAGLFFENAELPNGLAFSLDIASTNEIEFDQPLMALRTRTLSHDGYAMFQFENEHQINIGNRIFLLTVSKTVSSNNVDLKVLWMAIAVGSLIILVLFSLSRSKTKLKQELVRRLETERQLETHKAQLEDRVAERTQQLTDRERALRESETQLRSVFENSPGGIIHLDGSGTIINVNDKALEMVGLIREDLIGTNAVEQVTDVALVDCIKMALNGRQSIFEDYFTPDQGNKTSYLRAVFNPVSLDGSSIEVIGSMEDISQIEQNKKQLEEQLEELTQARKTMLNMMQDLDSARASAETATQAKSDFLANMSHEIRTPMNAIIGMTYLTSKTELSIKQRDYISKIEQSAKSLLGIINDILDFSKIEAGKLDIENNEFYLDSVIEDLSNLLAVQNRGKDVELLFQVDKNVPRELVGDPLRLGQILLNLSSNAIKFTSQGEILTSIMALEIKKHSVLIQFSVKDTGIGISPEQLKKLFQSFSQADSSTTRKFGGTGLGLTISKKLVELMGGEISVESELGKGSEFTFTAKFSLNQKQGFTPAVLQQHFRHLNVLVVDDNETSRNILAESLETMGCHVTKASSGYQAIDILTCCPSSQSYELVLMDWNMPELDGLETSRLIKQNKKLVTVPTIIMVSAYDQEQIIEQAKQIGVEDFLSKPVNQSTLFNCVAKVLDNTNSEKAYFEAQQEVAVTSPSFSDAHVLIAEDNEINQQVAMELLTDMGIQVTIANNGKEAVQWVNQHDFDLIFMDIQMPEMDGFDATKQIKLIDKCRGWPIIAMTAHAMAGDREKSLQAGMIDHINKPIDPVVLMKVLERELAHKLVTPTQKPENHFINDAAHQDAKLSDDVVHSLPGINVQQGIEQVSGNEALYRELLNKFASEQPLAAKEIAQQIDAGDLEKAVRIAHTLCGVSATLGAQELSVTAKNLELALSNSEVAEPTALLSQLSEQLDVVMSSILSLNSHTTEAAQPSSPYKNERHQQRVSNMYLALKQDFSEARGSKHEFTAALAHCDVDSELLTFSAAIDEFDSELAIEAIERIASIMNIVLED</sequence>
<evidence type="ECO:0000256" key="9">
    <source>
        <dbReference type="ARBA" id="ARBA00022840"/>
    </source>
</evidence>
<feature type="modified residue" description="4-aspartylphosphate" evidence="14">
    <location>
        <position position="976"/>
    </location>
</feature>
<evidence type="ECO:0000256" key="1">
    <source>
        <dbReference type="ARBA" id="ARBA00000085"/>
    </source>
</evidence>
<dbReference type="Gene3D" id="3.30.565.10">
    <property type="entry name" value="Histidine kinase-like ATPase, C-terminal domain"/>
    <property type="match status" value="1"/>
</dbReference>
<dbReference type="Pfam" id="PF01627">
    <property type="entry name" value="Hpt"/>
    <property type="match status" value="1"/>
</dbReference>
<evidence type="ECO:0000256" key="8">
    <source>
        <dbReference type="ARBA" id="ARBA00022801"/>
    </source>
</evidence>
<dbReference type="InterPro" id="IPR004358">
    <property type="entry name" value="Sig_transdc_His_kin-like_C"/>
</dbReference>
<keyword evidence="4" id="KW-1003">Cell membrane</keyword>
<dbReference type="Pfam" id="PF00989">
    <property type="entry name" value="PAS"/>
    <property type="match status" value="1"/>
</dbReference>
<dbReference type="InterPro" id="IPR036890">
    <property type="entry name" value="HATPase_C_sf"/>
</dbReference>
<dbReference type="InterPro" id="IPR008207">
    <property type="entry name" value="Sig_transdc_His_kin_Hpt_dom"/>
</dbReference>
<dbReference type="Gene3D" id="1.10.287.130">
    <property type="match status" value="1"/>
</dbReference>
<dbReference type="InterPro" id="IPR036641">
    <property type="entry name" value="HPT_dom_sf"/>
</dbReference>
<keyword evidence="5 14" id="KW-0597">Phosphoprotein</keyword>
<dbReference type="PROSITE" id="PS50839">
    <property type="entry name" value="CHASE"/>
    <property type="match status" value="1"/>
</dbReference>
<dbReference type="InterPro" id="IPR000014">
    <property type="entry name" value="PAS"/>
</dbReference>
<feature type="domain" description="Histidine kinase" evidence="17">
    <location>
        <begin position="539"/>
        <end position="760"/>
    </location>
</feature>
<dbReference type="InterPro" id="IPR006189">
    <property type="entry name" value="CHASE_dom"/>
</dbReference>
<evidence type="ECO:0000259" key="20">
    <source>
        <dbReference type="PROSITE" id="PS50839"/>
    </source>
</evidence>
<feature type="coiled-coil region" evidence="15">
    <location>
        <begin position="481"/>
        <end position="522"/>
    </location>
</feature>
<dbReference type="Pfam" id="PF00072">
    <property type="entry name" value="Response_reg"/>
    <property type="match status" value="2"/>
</dbReference>
<dbReference type="Gene3D" id="1.20.120.160">
    <property type="entry name" value="HPT domain"/>
    <property type="match status" value="1"/>
</dbReference>
<dbReference type="CDD" id="cd00082">
    <property type="entry name" value="HisKA"/>
    <property type="match status" value="1"/>
</dbReference>
<feature type="domain" description="Response regulatory" evidence="18">
    <location>
        <begin position="927"/>
        <end position="1043"/>
    </location>
</feature>
<evidence type="ECO:0000259" key="18">
    <source>
        <dbReference type="PROSITE" id="PS50110"/>
    </source>
</evidence>
<dbReference type="InterPro" id="IPR042240">
    <property type="entry name" value="CHASE_sf"/>
</dbReference>
<dbReference type="PRINTS" id="PR00344">
    <property type="entry name" value="BCTRLSENSOR"/>
</dbReference>
<gene>
    <name evidence="22" type="primary">rcsC_9</name>
    <name evidence="22" type="ORF">VHP8226_03539</name>
</gene>
<name>A0ABM8ZMM4_9VIBR</name>
<keyword evidence="7" id="KW-0547">Nucleotide-binding</keyword>
<dbReference type="SUPFAM" id="SSF47226">
    <property type="entry name" value="Histidine-containing phosphotransfer domain, HPT domain"/>
    <property type="match status" value="1"/>
</dbReference>
<dbReference type="NCBIfam" id="TIGR00229">
    <property type="entry name" value="sensory_box"/>
    <property type="match status" value="1"/>
</dbReference>
<dbReference type="SMART" id="SM00387">
    <property type="entry name" value="HATPase_c"/>
    <property type="match status" value="1"/>
</dbReference>
<keyword evidence="10 16" id="KW-1133">Transmembrane helix</keyword>
<feature type="modified residue" description="4-aspartylphosphate" evidence="14">
    <location>
        <position position="832"/>
    </location>
</feature>
<dbReference type="CDD" id="cd00130">
    <property type="entry name" value="PAS"/>
    <property type="match status" value="1"/>
</dbReference>
<dbReference type="InterPro" id="IPR003594">
    <property type="entry name" value="HATPase_dom"/>
</dbReference>
<feature type="domain" description="Response regulatory" evidence="18">
    <location>
        <begin position="779"/>
        <end position="900"/>
    </location>
</feature>
<evidence type="ECO:0000256" key="15">
    <source>
        <dbReference type="SAM" id="Coils"/>
    </source>
</evidence>
<comment type="caution">
    <text evidence="22">The sequence shown here is derived from an EMBL/GenBank/DDBJ whole genome shotgun (WGS) entry which is preliminary data.</text>
</comment>
<dbReference type="PANTHER" id="PTHR45339">
    <property type="entry name" value="HYBRID SIGNAL TRANSDUCTION HISTIDINE KINASE J"/>
    <property type="match status" value="1"/>
</dbReference>
<comment type="catalytic activity">
    <reaction evidence="1">
        <text>ATP + protein L-histidine = ADP + protein N-phospho-L-histidine.</text>
        <dbReference type="EC" id="2.7.13.3"/>
    </reaction>
</comment>
<evidence type="ECO:0000313" key="23">
    <source>
        <dbReference type="Proteomes" id="UP000838160"/>
    </source>
</evidence>
<dbReference type="Gene3D" id="3.30.450.350">
    <property type="entry name" value="CHASE domain"/>
    <property type="match status" value="1"/>
</dbReference>
<keyword evidence="22" id="KW-0418">Kinase</keyword>
<dbReference type="Pfam" id="PF03924">
    <property type="entry name" value="CHASE"/>
    <property type="match status" value="1"/>
</dbReference>
<dbReference type="PROSITE" id="PS50110">
    <property type="entry name" value="RESPONSE_REGULATORY"/>
    <property type="match status" value="2"/>
</dbReference>
<feature type="domain" description="PAS" evidence="19">
    <location>
        <begin position="379"/>
        <end position="427"/>
    </location>
</feature>
<evidence type="ECO:0000256" key="4">
    <source>
        <dbReference type="ARBA" id="ARBA00022475"/>
    </source>
</evidence>
<dbReference type="SMART" id="SM01079">
    <property type="entry name" value="CHASE"/>
    <property type="match status" value="1"/>
</dbReference>
<evidence type="ECO:0000256" key="3">
    <source>
        <dbReference type="ARBA" id="ARBA00012438"/>
    </source>
</evidence>
<dbReference type="SUPFAM" id="SSF55874">
    <property type="entry name" value="ATPase domain of HSP90 chaperone/DNA topoisomerase II/histidine kinase"/>
    <property type="match status" value="1"/>
</dbReference>
<dbReference type="PROSITE" id="PS50894">
    <property type="entry name" value="HPT"/>
    <property type="match status" value="1"/>
</dbReference>
<dbReference type="SMART" id="SM00073">
    <property type="entry name" value="HPT"/>
    <property type="match status" value="1"/>
</dbReference>
<evidence type="ECO:0000313" key="22">
    <source>
        <dbReference type="EMBL" id="CAH0529783.1"/>
    </source>
</evidence>
<dbReference type="SMART" id="SM00448">
    <property type="entry name" value="REC"/>
    <property type="match status" value="2"/>
</dbReference>
<keyword evidence="12 16" id="KW-0472">Membrane</keyword>
<dbReference type="PROSITE" id="PS50112">
    <property type="entry name" value="PAS"/>
    <property type="match status" value="1"/>
</dbReference>
<dbReference type="InterPro" id="IPR003661">
    <property type="entry name" value="HisK_dim/P_dom"/>
</dbReference>
<feature type="modified residue" description="Phosphohistidine" evidence="13">
    <location>
        <position position="1131"/>
    </location>
</feature>
<keyword evidence="15" id="KW-0175">Coiled coil</keyword>
<keyword evidence="22" id="KW-0808">Transferase</keyword>
<dbReference type="EMBL" id="CAKLCM010000003">
    <property type="protein sequence ID" value="CAH0529783.1"/>
    <property type="molecule type" value="Genomic_DNA"/>
</dbReference>
<dbReference type="InterPro" id="IPR035965">
    <property type="entry name" value="PAS-like_dom_sf"/>
</dbReference>
<evidence type="ECO:0000259" key="17">
    <source>
        <dbReference type="PROSITE" id="PS50109"/>
    </source>
</evidence>
<evidence type="ECO:0000256" key="5">
    <source>
        <dbReference type="ARBA" id="ARBA00022553"/>
    </source>
</evidence>
<dbReference type="PANTHER" id="PTHR45339:SF1">
    <property type="entry name" value="HYBRID SIGNAL TRANSDUCTION HISTIDINE KINASE J"/>
    <property type="match status" value="1"/>
</dbReference>
<dbReference type="Pfam" id="PF00512">
    <property type="entry name" value="HisKA"/>
    <property type="match status" value="1"/>
</dbReference>
<evidence type="ECO:0000256" key="14">
    <source>
        <dbReference type="PROSITE-ProRule" id="PRU00169"/>
    </source>
</evidence>
<dbReference type="InterPro" id="IPR011006">
    <property type="entry name" value="CheY-like_superfamily"/>
</dbReference>
<keyword evidence="11" id="KW-0902">Two-component regulatory system</keyword>
<accession>A0ABM8ZMM4</accession>
<organism evidence="22 23">
    <name type="scientific">Vibrio hippocampi</name>
    <dbReference type="NCBI Taxonomy" id="654686"/>
    <lineage>
        <taxon>Bacteria</taxon>
        <taxon>Pseudomonadati</taxon>
        <taxon>Pseudomonadota</taxon>
        <taxon>Gammaproteobacteria</taxon>
        <taxon>Vibrionales</taxon>
        <taxon>Vibrionaceae</taxon>
        <taxon>Vibrio</taxon>
    </lineage>
</organism>
<evidence type="ECO:0000256" key="7">
    <source>
        <dbReference type="ARBA" id="ARBA00022741"/>
    </source>
</evidence>
<evidence type="ECO:0000259" key="19">
    <source>
        <dbReference type="PROSITE" id="PS50112"/>
    </source>
</evidence>
<dbReference type="GO" id="GO:0004673">
    <property type="term" value="F:protein histidine kinase activity"/>
    <property type="evidence" value="ECO:0007669"/>
    <property type="project" value="UniProtKB-EC"/>
</dbReference>
<evidence type="ECO:0000259" key="21">
    <source>
        <dbReference type="PROSITE" id="PS50894"/>
    </source>
</evidence>
<evidence type="ECO:0000256" key="11">
    <source>
        <dbReference type="ARBA" id="ARBA00023012"/>
    </source>
</evidence>
<feature type="domain" description="HPt" evidence="21">
    <location>
        <begin position="1092"/>
        <end position="1185"/>
    </location>
</feature>
<dbReference type="SUPFAM" id="SSF55785">
    <property type="entry name" value="PYP-like sensor domain (PAS domain)"/>
    <property type="match status" value="1"/>
</dbReference>
<evidence type="ECO:0000256" key="13">
    <source>
        <dbReference type="PROSITE-ProRule" id="PRU00110"/>
    </source>
</evidence>
<dbReference type="InterPro" id="IPR005467">
    <property type="entry name" value="His_kinase_dom"/>
</dbReference>
<dbReference type="SMART" id="SM00388">
    <property type="entry name" value="HisKA"/>
    <property type="match status" value="1"/>
</dbReference>
<dbReference type="SUPFAM" id="SSF52172">
    <property type="entry name" value="CheY-like"/>
    <property type="match status" value="2"/>
</dbReference>
<feature type="domain" description="CHASE" evidence="20">
    <location>
        <begin position="72"/>
        <end position="242"/>
    </location>
</feature>
<dbReference type="InterPro" id="IPR001789">
    <property type="entry name" value="Sig_transdc_resp-reg_receiver"/>
</dbReference>
<dbReference type="Gene3D" id="3.40.50.2300">
    <property type="match status" value="2"/>
</dbReference>
<evidence type="ECO:0000256" key="12">
    <source>
        <dbReference type="ARBA" id="ARBA00023136"/>
    </source>
</evidence>
<keyword evidence="9" id="KW-0067">ATP-binding</keyword>
<dbReference type="Pfam" id="PF02518">
    <property type="entry name" value="HATPase_c"/>
    <property type="match status" value="1"/>
</dbReference>
<keyword evidence="23" id="KW-1185">Reference proteome</keyword>